<accession>A0A643CMN4</accession>
<keyword evidence="8 10" id="KW-0717">Septation</keyword>
<evidence type="ECO:0000256" key="5">
    <source>
        <dbReference type="ARBA" id="ARBA00022741"/>
    </source>
</evidence>
<dbReference type="GO" id="GO:0005525">
    <property type="term" value="F:GTP binding"/>
    <property type="evidence" value="ECO:0007669"/>
    <property type="project" value="UniProtKB-UniRule"/>
</dbReference>
<evidence type="ECO:0000256" key="8">
    <source>
        <dbReference type="ARBA" id="ARBA00023210"/>
    </source>
</evidence>
<keyword evidence="7 10" id="KW-0342">GTP-binding</keyword>
<dbReference type="PANTHER" id="PTHR11649:SF13">
    <property type="entry name" value="ENGB-TYPE G DOMAIN-CONTAINING PROTEIN"/>
    <property type="match status" value="1"/>
</dbReference>
<comment type="cofactor">
    <cofactor evidence="1">
        <name>Mg(2+)</name>
        <dbReference type="ChEBI" id="CHEBI:18420"/>
    </cofactor>
</comment>
<dbReference type="InterPro" id="IPR006073">
    <property type="entry name" value="GTP-bd"/>
</dbReference>
<name>A0A643CMN4_ANAMA</name>
<dbReference type="Gene3D" id="3.40.50.300">
    <property type="entry name" value="P-loop containing nucleotide triphosphate hydrolases"/>
    <property type="match status" value="1"/>
</dbReference>
<organism evidence="12">
    <name type="scientific">Anaplasma marginale</name>
    <dbReference type="NCBI Taxonomy" id="770"/>
    <lineage>
        <taxon>Bacteria</taxon>
        <taxon>Pseudomonadati</taxon>
        <taxon>Pseudomonadota</taxon>
        <taxon>Alphaproteobacteria</taxon>
        <taxon>Rickettsiales</taxon>
        <taxon>Anaplasmataceae</taxon>
        <taxon>Anaplasma</taxon>
    </lineage>
</organism>
<evidence type="ECO:0000256" key="9">
    <source>
        <dbReference type="ARBA" id="ARBA00023306"/>
    </source>
</evidence>
<dbReference type="SUPFAM" id="SSF52540">
    <property type="entry name" value="P-loop containing nucleoside triphosphate hydrolases"/>
    <property type="match status" value="1"/>
</dbReference>
<evidence type="ECO:0000256" key="10">
    <source>
        <dbReference type="HAMAP-Rule" id="MF_00321"/>
    </source>
</evidence>
<evidence type="ECO:0000256" key="7">
    <source>
        <dbReference type="ARBA" id="ARBA00023134"/>
    </source>
</evidence>
<comment type="similarity">
    <text evidence="2 10">Belongs to the TRAFAC class TrmE-Era-EngA-EngB-Septin-like GTPase superfamily. EngB GTPase family.</text>
</comment>
<dbReference type="AlphaFoldDB" id="A0A643CMN4"/>
<dbReference type="CDD" id="cd01876">
    <property type="entry name" value="YihA_EngB"/>
    <property type="match status" value="1"/>
</dbReference>
<dbReference type="Pfam" id="PF01926">
    <property type="entry name" value="MMR_HSR1"/>
    <property type="match status" value="1"/>
</dbReference>
<keyword evidence="9 10" id="KW-0131">Cell cycle</keyword>
<dbReference type="HAMAP" id="MF_00321">
    <property type="entry name" value="GTPase_EngB"/>
    <property type="match status" value="1"/>
</dbReference>
<evidence type="ECO:0000256" key="3">
    <source>
        <dbReference type="ARBA" id="ARBA00022618"/>
    </source>
</evidence>
<evidence type="ECO:0000259" key="11">
    <source>
        <dbReference type="PROSITE" id="PS51706"/>
    </source>
</evidence>
<comment type="caution">
    <text evidence="12">The sequence shown here is derived from an EMBL/GenBank/DDBJ whole genome shotgun (WGS) entry which is preliminary data.</text>
</comment>
<keyword evidence="5 10" id="KW-0547">Nucleotide-binding</keyword>
<evidence type="ECO:0000256" key="4">
    <source>
        <dbReference type="ARBA" id="ARBA00022723"/>
    </source>
</evidence>
<dbReference type="GO" id="GO:0046872">
    <property type="term" value="F:metal ion binding"/>
    <property type="evidence" value="ECO:0007669"/>
    <property type="project" value="UniProtKB-KW"/>
</dbReference>
<gene>
    <name evidence="10" type="primary">engB</name>
    <name evidence="12" type="ORF">FY207_04485</name>
</gene>
<evidence type="ECO:0000256" key="1">
    <source>
        <dbReference type="ARBA" id="ARBA00001946"/>
    </source>
</evidence>
<protein>
    <recommendedName>
        <fullName evidence="10">Probable GTP-binding protein EngB</fullName>
    </recommendedName>
</protein>
<dbReference type="PANTHER" id="PTHR11649">
    <property type="entry name" value="MSS1/TRME-RELATED GTP-BINDING PROTEIN"/>
    <property type="match status" value="1"/>
</dbReference>
<dbReference type="InterPro" id="IPR019987">
    <property type="entry name" value="GTP-bd_ribosome_bio_YsxC"/>
</dbReference>
<keyword evidence="4" id="KW-0479">Metal-binding</keyword>
<comment type="function">
    <text evidence="10">Necessary for normal cell division and for the maintenance of normal septation.</text>
</comment>
<sequence>MLSKCRFVAGVQDKHSLPDFQVPEVAFAGRSNVGKSSLINAVTKNKKGARVSSNPGSTRQINFYLNEGALALVDLPGYGYSKASKESASSYMSLVEHYLLTREALHRLVLLIDSKVGLKEVDMDFISWLEERCIHYSLVLTKIDRLTCTEFNDVLSAVQSRVKGCCMLLHPIIGTSSKSGKGIKELVHEVSKCVKEWPGGRDVRA</sequence>
<dbReference type="InterPro" id="IPR030393">
    <property type="entry name" value="G_ENGB_dom"/>
</dbReference>
<feature type="domain" description="EngB-type G" evidence="11">
    <location>
        <begin position="21"/>
        <end position="196"/>
    </location>
</feature>
<keyword evidence="3 10" id="KW-0132">Cell division</keyword>
<dbReference type="RefSeq" id="WP_010270183.1">
    <property type="nucleotide sequence ID" value="NZ_CP023730.1"/>
</dbReference>
<keyword evidence="6" id="KW-0460">Magnesium</keyword>
<reference evidence="12" key="1">
    <citation type="submission" date="2019-08" db="EMBL/GenBank/DDBJ databases">
        <authorList>
            <person name="Amaro Estrada I."/>
            <person name="Quiroz Castaneda R.E."/>
            <person name="Martinez Ocampo F."/>
            <person name="Rodriguez Camarillo S.D."/>
        </authorList>
    </citation>
    <scope>NUCLEOTIDE SEQUENCE</scope>
    <source>
        <strain evidence="12">MEX-30-184-02</strain>
    </source>
</reference>
<dbReference type="EMBL" id="VTCY01000016">
    <property type="protein sequence ID" value="KAB0451079.1"/>
    <property type="molecule type" value="Genomic_DNA"/>
</dbReference>
<dbReference type="InterPro" id="IPR027417">
    <property type="entry name" value="P-loop_NTPase"/>
</dbReference>
<dbReference type="PROSITE" id="PS51706">
    <property type="entry name" value="G_ENGB"/>
    <property type="match status" value="1"/>
</dbReference>
<evidence type="ECO:0000256" key="6">
    <source>
        <dbReference type="ARBA" id="ARBA00022842"/>
    </source>
</evidence>
<evidence type="ECO:0000256" key="2">
    <source>
        <dbReference type="ARBA" id="ARBA00009638"/>
    </source>
</evidence>
<dbReference type="NCBIfam" id="TIGR03598">
    <property type="entry name" value="GTPase_YsxC"/>
    <property type="match status" value="1"/>
</dbReference>
<evidence type="ECO:0000313" key="12">
    <source>
        <dbReference type="EMBL" id="KAB0451079.1"/>
    </source>
</evidence>
<proteinExistence type="inferred from homology"/>
<dbReference type="GO" id="GO:0000917">
    <property type="term" value="P:division septum assembly"/>
    <property type="evidence" value="ECO:0007669"/>
    <property type="project" value="UniProtKB-KW"/>
</dbReference>